<dbReference type="AlphaFoldDB" id="A0A396J1K5"/>
<organism evidence="2 3">
    <name type="scientific">Medicago truncatula</name>
    <name type="common">Barrel medic</name>
    <name type="synonym">Medicago tribuloides</name>
    <dbReference type="NCBI Taxonomy" id="3880"/>
    <lineage>
        <taxon>Eukaryota</taxon>
        <taxon>Viridiplantae</taxon>
        <taxon>Streptophyta</taxon>
        <taxon>Embryophyta</taxon>
        <taxon>Tracheophyta</taxon>
        <taxon>Spermatophyta</taxon>
        <taxon>Magnoliopsida</taxon>
        <taxon>eudicotyledons</taxon>
        <taxon>Gunneridae</taxon>
        <taxon>Pentapetalae</taxon>
        <taxon>rosids</taxon>
        <taxon>fabids</taxon>
        <taxon>Fabales</taxon>
        <taxon>Fabaceae</taxon>
        <taxon>Papilionoideae</taxon>
        <taxon>50 kb inversion clade</taxon>
        <taxon>NPAAA clade</taxon>
        <taxon>Hologalegina</taxon>
        <taxon>IRL clade</taxon>
        <taxon>Trifolieae</taxon>
        <taxon>Medicago</taxon>
    </lineage>
</organism>
<accession>A0A396J1K5</accession>
<dbReference type="Proteomes" id="UP000265566">
    <property type="component" value="Chromosome 3"/>
</dbReference>
<evidence type="ECO:0008006" key="4">
    <source>
        <dbReference type="Google" id="ProtNLM"/>
    </source>
</evidence>
<protein>
    <recommendedName>
        <fullName evidence="4">Transmembrane protein</fullName>
    </recommendedName>
</protein>
<evidence type="ECO:0000313" key="2">
    <source>
        <dbReference type="EMBL" id="RHN70748.1"/>
    </source>
</evidence>
<comment type="caution">
    <text evidence="2">The sequence shown here is derived from an EMBL/GenBank/DDBJ whole genome shotgun (WGS) entry which is preliminary data.</text>
</comment>
<keyword evidence="1" id="KW-0732">Signal</keyword>
<sequence>MIAARFGCCLLIAGQIFVPVQHQFFWFDSSKVQQLCVDSRADFLGQFLGCWFRVFRYIGDLCLFSLSASLLHLYTLDVNKICLF</sequence>
<gene>
    <name evidence="2" type="ORF">MtrunA17_Chr3g0138881</name>
</gene>
<name>A0A396J1K5_MEDTR</name>
<feature type="chain" id="PRO_5017295738" description="Transmembrane protein" evidence="1">
    <location>
        <begin position="23"/>
        <end position="84"/>
    </location>
</feature>
<evidence type="ECO:0000313" key="3">
    <source>
        <dbReference type="Proteomes" id="UP000265566"/>
    </source>
</evidence>
<reference evidence="3" key="1">
    <citation type="journal article" date="2018" name="Nat. Plants">
        <title>Whole-genome landscape of Medicago truncatula symbiotic genes.</title>
        <authorList>
            <person name="Pecrix Y."/>
            <person name="Staton S.E."/>
            <person name="Sallet E."/>
            <person name="Lelandais-Briere C."/>
            <person name="Moreau S."/>
            <person name="Carrere S."/>
            <person name="Blein T."/>
            <person name="Jardinaud M.F."/>
            <person name="Latrasse D."/>
            <person name="Zouine M."/>
            <person name="Zahm M."/>
            <person name="Kreplak J."/>
            <person name="Mayjonade B."/>
            <person name="Satge C."/>
            <person name="Perez M."/>
            <person name="Cauet S."/>
            <person name="Marande W."/>
            <person name="Chantry-Darmon C."/>
            <person name="Lopez-Roques C."/>
            <person name="Bouchez O."/>
            <person name="Berard A."/>
            <person name="Debelle F."/>
            <person name="Munos S."/>
            <person name="Bendahmane A."/>
            <person name="Berges H."/>
            <person name="Niebel A."/>
            <person name="Buitink J."/>
            <person name="Frugier F."/>
            <person name="Benhamed M."/>
            <person name="Crespi M."/>
            <person name="Gouzy J."/>
            <person name="Gamas P."/>
        </authorList>
    </citation>
    <scope>NUCLEOTIDE SEQUENCE [LARGE SCALE GENOMIC DNA]</scope>
    <source>
        <strain evidence="3">cv. Jemalong A17</strain>
    </source>
</reference>
<dbReference type="EMBL" id="PSQE01000003">
    <property type="protein sequence ID" value="RHN70748.1"/>
    <property type="molecule type" value="Genomic_DNA"/>
</dbReference>
<evidence type="ECO:0000256" key="1">
    <source>
        <dbReference type="SAM" id="SignalP"/>
    </source>
</evidence>
<dbReference type="Gramene" id="rna19362">
    <property type="protein sequence ID" value="RHN70748.1"/>
    <property type="gene ID" value="gene19362"/>
</dbReference>
<feature type="signal peptide" evidence="1">
    <location>
        <begin position="1"/>
        <end position="22"/>
    </location>
</feature>
<proteinExistence type="predicted"/>